<keyword evidence="9" id="KW-1185">Reference proteome</keyword>
<evidence type="ECO:0000256" key="4">
    <source>
        <dbReference type="ARBA" id="ARBA00022692"/>
    </source>
</evidence>
<dbReference type="InterPro" id="IPR052031">
    <property type="entry name" value="Membrane_Transporter-Flippase"/>
</dbReference>
<keyword evidence="6 7" id="KW-0472">Membrane</keyword>
<dbReference type="GO" id="GO:0015297">
    <property type="term" value="F:antiporter activity"/>
    <property type="evidence" value="ECO:0007669"/>
    <property type="project" value="InterPro"/>
</dbReference>
<keyword evidence="5 7" id="KW-1133">Transmembrane helix</keyword>
<feature type="transmembrane region" description="Helical" evidence="7">
    <location>
        <begin position="417"/>
        <end position="437"/>
    </location>
</feature>
<reference evidence="8" key="1">
    <citation type="submission" date="2020-12" db="EMBL/GenBank/DDBJ databases">
        <title>Geomonas sp. Red875, isolated from river sediment.</title>
        <authorList>
            <person name="Xu Z."/>
            <person name="Zhang Z."/>
            <person name="Masuda Y."/>
            <person name="Itoh H."/>
            <person name="Senoo K."/>
        </authorList>
    </citation>
    <scope>NUCLEOTIDE SEQUENCE</scope>
    <source>
        <strain evidence="8">Red875</strain>
    </source>
</reference>
<evidence type="ECO:0000256" key="5">
    <source>
        <dbReference type="ARBA" id="ARBA00022989"/>
    </source>
</evidence>
<dbReference type="CDD" id="cd13145">
    <property type="entry name" value="MATE_like_5"/>
    <property type="match status" value="1"/>
</dbReference>
<name>A0A8J7IN50_9BACT</name>
<evidence type="ECO:0000256" key="1">
    <source>
        <dbReference type="ARBA" id="ARBA00004651"/>
    </source>
</evidence>
<protein>
    <submittedName>
        <fullName evidence="8">MATE family efflux transporter</fullName>
    </submittedName>
</protein>
<dbReference type="AlphaFoldDB" id="A0A8J7IN50"/>
<dbReference type="Pfam" id="PF01554">
    <property type="entry name" value="MatE"/>
    <property type="match status" value="2"/>
</dbReference>
<feature type="transmembrane region" description="Helical" evidence="7">
    <location>
        <begin position="284"/>
        <end position="306"/>
    </location>
</feature>
<keyword evidence="3" id="KW-1003">Cell membrane</keyword>
<gene>
    <name evidence="8" type="ORF">JFN93_01545</name>
</gene>
<evidence type="ECO:0000313" key="9">
    <source>
        <dbReference type="Proteomes" id="UP000636888"/>
    </source>
</evidence>
<feature type="transmembrane region" description="Helical" evidence="7">
    <location>
        <begin position="54"/>
        <end position="77"/>
    </location>
</feature>
<keyword evidence="4 7" id="KW-0812">Transmembrane</keyword>
<comment type="caution">
    <text evidence="8">The sequence shown here is derived from an EMBL/GenBank/DDBJ whole genome shotgun (WGS) entry which is preliminary data.</text>
</comment>
<evidence type="ECO:0000313" key="8">
    <source>
        <dbReference type="EMBL" id="MBJ6723379.1"/>
    </source>
</evidence>
<evidence type="ECO:0000256" key="3">
    <source>
        <dbReference type="ARBA" id="ARBA00022475"/>
    </source>
</evidence>
<dbReference type="GO" id="GO:0042910">
    <property type="term" value="F:xenobiotic transmembrane transporter activity"/>
    <property type="evidence" value="ECO:0007669"/>
    <property type="project" value="InterPro"/>
</dbReference>
<evidence type="ECO:0000256" key="2">
    <source>
        <dbReference type="ARBA" id="ARBA00022448"/>
    </source>
</evidence>
<feature type="transmembrane region" description="Helical" evidence="7">
    <location>
        <begin position="387"/>
        <end position="411"/>
    </location>
</feature>
<organism evidence="8 9">
    <name type="scientific">Geomesophilobacter sediminis</name>
    <dbReference type="NCBI Taxonomy" id="2798584"/>
    <lineage>
        <taxon>Bacteria</taxon>
        <taxon>Pseudomonadati</taxon>
        <taxon>Thermodesulfobacteriota</taxon>
        <taxon>Desulfuromonadia</taxon>
        <taxon>Geobacterales</taxon>
        <taxon>Geobacteraceae</taxon>
        <taxon>Geomesophilobacter</taxon>
    </lineage>
</organism>
<feature type="transmembrane region" description="Helical" evidence="7">
    <location>
        <begin position="318"/>
        <end position="339"/>
    </location>
</feature>
<dbReference type="InterPro" id="IPR048279">
    <property type="entry name" value="MdtK-like"/>
</dbReference>
<accession>A0A8J7IN50</accession>
<feature type="transmembrane region" description="Helical" evidence="7">
    <location>
        <begin position="192"/>
        <end position="211"/>
    </location>
</feature>
<feature type="transmembrane region" description="Helical" evidence="7">
    <location>
        <begin position="125"/>
        <end position="145"/>
    </location>
</feature>
<dbReference type="PIRSF" id="PIRSF006603">
    <property type="entry name" value="DinF"/>
    <property type="match status" value="1"/>
</dbReference>
<feature type="transmembrane region" description="Helical" evidence="7">
    <location>
        <begin position="17"/>
        <end position="34"/>
    </location>
</feature>
<dbReference type="EMBL" id="JAEMHM010000001">
    <property type="protein sequence ID" value="MBJ6723379.1"/>
    <property type="molecule type" value="Genomic_DNA"/>
</dbReference>
<feature type="transmembrane region" description="Helical" evidence="7">
    <location>
        <begin position="351"/>
        <end position="375"/>
    </location>
</feature>
<dbReference type="PANTHER" id="PTHR43549">
    <property type="entry name" value="MULTIDRUG RESISTANCE PROTEIN YPNP-RELATED"/>
    <property type="match status" value="1"/>
</dbReference>
<sequence length="455" mass="49018">MNGDLITAPIGSLLRRLAVPVGIGFFFNTMFNVVDTWYAGQISTQAVAAVSLSFPLFFLIIAMGGGISTGATALMGHALGAGRSDQAELYAAQVISFSVLHGILLSAAGNLLAPAAFRLMGAQGAYLDQAVSYMGALFAGAVFFVTNQAQNGILNATGDTKSYRNFLVTAFILNMIYDPWFIHGGLGLPPLGLPGIAWATVAIQGIGTGFLHHRARKTGLVGNLGWRGFVPRRRIFWELARQGFPASLAMLTVSIGVFVITWFVGRFGPQAVAGYGIATRIEQIVLLPVMGLNVATLALVAQNYGARRLDRVKEAIRGALTGGIGLMTIGTIALLFLAAPMMGLFSKDPRVIAVGASYLHVAAFVLAAYVILYINTFALQGLQLPKFSLWIGLYRQLLAPVPIFWVFAIVLKWETVGVWWGILLVNWSAALLSLLFIRRTVRRLLDKELSRSPDQ</sequence>
<dbReference type="GO" id="GO:0005886">
    <property type="term" value="C:plasma membrane"/>
    <property type="evidence" value="ECO:0007669"/>
    <property type="project" value="UniProtKB-SubCell"/>
</dbReference>
<comment type="subcellular location">
    <subcellularLocation>
        <location evidence="1">Cell membrane</location>
        <topology evidence="1">Multi-pass membrane protein</topology>
    </subcellularLocation>
</comment>
<proteinExistence type="predicted"/>
<dbReference type="RefSeq" id="WP_199382211.1">
    <property type="nucleotide sequence ID" value="NZ_JAEMHM010000001.1"/>
</dbReference>
<feature type="transmembrane region" description="Helical" evidence="7">
    <location>
        <begin position="89"/>
        <end position="113"/>
    </location>
</feature>
<feature type="transmembrane region" description="Helical" evidence="7">
    <location>
        <begin position="166"/>
        <end position="186"/>
    </location>
</feature>
<keyword evidence="2" id="KW-0813">Transport</keyword>
<dbReference type="InterPro" id="IPR002528">
    <property type="entry name" value="MATE_fam"/>
</dbReference>
<evidence type="ECO:0000256" key="6">
    <source>
        <dbReference type="ARBA" id="ARBA00023136"/>
    </source>
</evidence>
<dbReference type="Proteomes" id="UP000636888">
    <property type="component" value="Unassembled WGS sequence"/>
</dbReference>
<dbReference type="PANTHER" id="PTHR43549:SF3">
    <property type="entry name" value="MULTIDRUG RESISTANCE PROTEIN YPNP-RELATED"/>
    <property type="match status" value="1"/>
</dbReference>
<evidence type="ECO:0000256" key="7">
    <source>
        <dbReference type="SAM" id="Phobius"/>
    </source>
</evidence>
<dbReference type="NCBIfam" id="TIGR00797">
    <property type="entry name" value="matE"/>
    <property type="match status" value="1"/>
</dbReference>
<feature type="transmembrane region" description="Helical" evidence="7">
    <location>
        <begin position="243"/>
        <end position="264"/>
    </location>
</feature>